<dbReference type="Proteomes" id="UP000245252">
    <property type="component" value="Unassembled WGS sequence"/>
</dbReference>
<dbReference type="EMBL" id="QFBC01000001">
    <property type="protein sequence ID" value="PWE57862.1"/>
    <property type="molecule type" value="Genomic_DNA"/>
</dbReference>
<proteinExistence type="inferred from homology"/>
<dbReference type="InterPro" id="IPR051156">
    <property type="entry name" value="Mito/Outer_Membr_Metalloprot"/>
</dbReference>
<dbReference type="InterPro" id="IPR055518">
    <property type="entry name" value="DUF7092"/>
</dbReference>
<evidence type="ECO:0000256" key="1">
    <source>
        <dbReference type="ARBA" id="ARBA00022670"/>
    </source>
</evidence>
<keyword evidence="8" id="KW-0812">Transmembrane</keyword>
<organism evidence="11 12">
    <name type="scientific">Metarhizobium album</name>
    <dbReference type="NCBI Taxonomy" id="2182425"/>
    <lineage>
        <taxon>Bacteria</taxon>
        <taxon>Pseudomonadati</taxon>
        <taxon>Pseudomonadota</taxon>
        <taxon>Alphaproteobacteria</taxon>
        <taxon>Hyphomicrobiales</taxon>
        <taxon>Rhizobiaceae</taxon>
        <taxon>Metarhizobium</taxon>
    </lineage>
</organism>
<dbReference type="RefSeq" id="WP_109456379.1">
    <property type="nucleotide sequence ID" value="NZ_QFBC01000001.1"/>
</dbReference>
<dbReference type="AlphaFoldDB" id="A0A2U2DXC3"/>
<evidence type="ECO:0000259" key="9">
    <source>
        <dbReference type="Pfam" id="PF01435"/>
    </source>
</evidence>
<dbReference type="GO" id="GO:0004222">
    <property type="term" value="F:metalloendopeptidase activity"/>
    <property type="evidence" value="ECO:0007669"/>
    <property type="project" value="InterPro"/>
</dbReference>
<keyword evidence="4 6" id="KW-0862">Zinc</keyword>
<comment type="similarity">
    <text evidence="6">Belongs to the peptidase M48 family.</text>
</comment>
<evidence type="ECO:0000259" key="10">
    <source>
        <dbReference type="Pfam" id="PF23368"/>
    </source>
</evidence>
<evidence type="ECO:0000256" key="5">
    <source>
        <dbReference type="ARBA" id="ARBA00023049"/>
    </source>
</evidence>
<reference evidence="11 12" key="1">
    <citation type="submission" date="2018-05" db="EMBL/GenBank/DDBJ databases">
        <title>The draft genome of strain NS-104.</title>
        <authorList>
            <person name="Hang P."/>
            <person name="Jiang J."/>
        </authorList>
    </citation>
    <scope>NUCLEOTIDE SEQUENCE [LARGE SCALE GENOMIC DNA]</scope>
    <source>
        <strain evidence="11 12">NS-104</strain>
    </source>
</reference>
<evidence type="ECO:0000256" key="3">
    <source>
        <dbReference type="ARBA" id="ARBA00022801"/>
    </source>
</evidence>
<dbReference type="OrthoDB" id="9810445at2"/>
<keyword evidence="3 6" id="KW-0378">Hydrolase</keyword>
<evidence type="ECO:0000256" key="4">
    <source>
        <dbReference type="ARBA" id="ARBA00022833"/>
    </source>
</evidence>
<evidence type="ECO:0000256" key="7">
    <source>
        <dbReference type="SAM" id="MobiDB-lite"/>
    </source>
</evidence>
<feature type="transmembrane region" description="Helical" evidence="8">
    <location>
        <begin position="106"/>
        <end position="124"/>
    </location>
</feature>
<feature type="domain" description="DUF7092" evidence="10">
    <location>
        <begin position="9"/>
        <end position="86"/>
    </location>
</feature>
<dbReference type="PANTHER" id="PTHR22726:SF1">
    <property type="entry name" value="METALLOENDOPEPTIDASE OMA1, MITOCHONDRIAL"/>
    <property type="match status" value="1"/>
</dbReference>
<dbReference type="Pfam" id="PF01435">
    <property type="entry name" value="Peptidase_M48"/>
    <property type="match status" value="1"/>
</dbReference>
<gene>
    <name evidence="11" type="ORF">DEM27_01310</name>
</gene>
<dbReference type="Pfam" id="PF23368">
    <property type="entry name" value="DUF7092"/>
    <property type="match status" value="1"/>
</dbReference>
<evidence type="ECO:0000313" key="11">
    <source>
        <dbReference type="EMBL" id="PWE57862.1"/>
    </source>
</evidence>
<protein>
    <submittedName>
        <fullName evidence="11">Metalloprotease</fullName>
    </submittedName>
</protein>
<evidence type="ECO:0000256" key="8">
    <source>
        <dbReference type="SAM" id="Phobius"/>
    </source>
</evidence>
<keyword evidence="8" id="KW-1133">Transmembrane helix</keyword>
<feature type="domain" description="Peptidase M48" evidence="9">
    <location>
        <begin position="200"/>
        <end position="343"/>
    </location>
</feature>
<dbReference type="InterPro" id="IPR001915">
    <property type="entry name" value="Peptidase_M48"/>
</dbReference>
<evidence type="ECO:0000256" key="6">
    <source>
        <dbReference type="RuleBase" id="RU003983"/>
    </source>
</evidence>
<dbReference type="GO" id="GO:0051603">
    <property type="term" value="P:proteolysis involved in protein catabolic process"/>
    <property type="evidence" value="ECO:0007669"/>
    <property type="project" value="TreeGrafter"/>
</dbReference>
<comment type="cofactor">
    <cofactor evidence="6">
        <name>Zn(2+)</name>
        <dbReference type="ChEBI" id="CHEBI:29105"/>
    </cofactor>
    <text evidence="6">Binds 1 zinc ion per subunit.</text>
</comment>
<comment type="caution">
    <text evidence="11">The sequence shown here is derived from an EMBL/GenBank/DDBJ whole genome shotgun (WGS) entry which is preliminary data.</text>
</comment>
<keyword evidence="5 6" id="KW-0482">Metalloprotease</keyword>
<dbReference type="Gene3D" id="3.30.2010.10">
    <property type="entry name" value="Metalloproteases ('zincins'), catalytic domain"/>
    <property type="match status" value="1"/>
</dbReference>
<keyword evidence="12" id="KW-1185">Reference proteome</keyword>
<accession>A0A2U2DXC3</accession>
<dbReference type="PANTHER" id="PTHR22726">
    <property type="entry name" value="METALLOENDOPEPTIDASE OMA1"/>
    <property type="match status" value="1"/>
</dbReference>
<sequence length="375" mass="40017">MVSEGSVIARGEWHPANSSRSVAATLQLAGGLVVAVGDAAGERHAAAEPEKMTFSPRVGSIPRRIVFPDGSLFETRDNDAIDAYVEKRQGRRSGFVHRMEEFHPRLIVFAGLVMLLAAGIYRYALPALVELAVLLTPPVVPDWMGSGTLATLDRTTLSPSKLPEADRRRIGDGFETLAAKAEGGAGAYTLNFRDGGYIGPNAFALPDGSLILTDQLVELAKGDTDMILGVLGHEIGHVERKHSLRQLYRAAGIAGLIMLIAGDVGSGVEDILTQGGGLLALSYSRAAESEADMRSVELMRAAGRDPAAIARFFERLEEIYGDHGGNSMLSTHPDTPERRRAILDYDAKLRGVTVEKNGPDTSTPGAEGGRQPAKP</sequence>
<evidence type="ECO:0000313" key="12">
    <source>
        <dbReference type="Proteomes" id="UP000245252"/>
    </source>
</evidence>
<feature type="region of interest" description="Disordered" evidence="7">
    <location>
        <begin position="352"/>
        <end position="375"/>
    </location>
</feature>
<dbReference type="GO" id="GO:0016020">
    <property type="term" value="C:membrane"/>
    <property type="evidence" value="ECO:0007669"/>
    <property type="project" value="TreeGrafter"/>
</dbReference>
<dbReference type="GO" id="GO:0046872">
    <property type="term" value="F:metal ion binding"/>
    <property type="evidence" value="ECO:0007669"/>
    <property type="project" value="UniProtKB-KW"/>
</dbReference>
<keyword evidence="8" id="KW-0472">Membrane</keyword>
<dbReference type="CDD" id="cd07332">
    <property type="entry name" value="M48C_Oma1_like"/>
    <property type="match status" value="1"/>
</dbReference>
<keyword evidence="2" id="KW-0479">Metal-binding</keyword>
<keyword evidence="1 6" id="KW-0645">Protease</keyword>
<evidence type="ECO:0000256" key="2">
    <source>
        <dbReference type="ARBA" id="ARBA00022723"/>
    </source>
</evidence>
<name>A0A2U2DXC3_9HYPH</name>